<comment type="caution">
    <text evidence="3">The sequence shown here is derived from an EMBL/GenBank/DDBJ whole genome shotgun (WGS) entry which is preliminary data.</text>
</comment>
<gene>
    <name evidence="3" type="ORF">C486_15269</name>
</gene>
<dbReference type="EMBL" id="AOIJ01000061">
    <property type="protein sequence ID" value="ELY77476.1"/>
    <property type="molecule type" value="Genomic_DNA"/>
</dbReference>
<dbReference type="AlphaFoldDB" id="L9YUX0"/>
<dbReference type="Proteomes" id="UP000011592">
    <property type="component" value="Unassembled WGS sequence"/>
</dbReference>
<keyword evidence="4" id="KW-1185">Reference proteome</keyword>
<reference evidence="3 4" key="1">
    <citation type="journal article" date="2014" name="PLoS Genet.">
        <title>Phylogenetically driven sequencing of extremely halophilic archaea reveals strategies for static and dynamic osmo-response.</title>
        <authorList>
            <person name="Becker E.A."/>
            <person name="Seitzer P.M."/>
            <person name="Tritt A."/>
            <person name="Larsen D."/>
            <person name="Krusor M."/>
            <person name="Yao A.I."/>
            <person name="Wu D."/>
            <person name="Madern D."/>
            <person name="Eisen J.A."/>
            <person name="Darling A.E."/>
            <person name="Facciotti M.T."/>
        </authorList>
    </citation>
    <scope>NUCLEOTIDE SEQUENCE [LARGE SCALE GENOMIC DNA]</scope>
    <source>
        <strain evidence="3 4">JCM 14663</strain>
    </source>
</reference>
<proteinExistence type="predicted"/>
<feature type="domain" description="Halobacterial output" evidence="2">
    <location>
        <begin position="2"/>
        <end position="68"/>
    </location>
</feature>
<feature type="region of interest" description="Disordered" evidence="1">
    <location>
        <begin position="68"/>
        <end position="90"/>
    </location>
</feature>
<organism evidence="3 4">
    <name type="scientific">Natrinema gari JCM 14663</name>
    <dbReference type="NCBI Taxonomy" id="1230459"/>
    <lineage>
        <taxon>Archaea</taxon>
        <taxon>Methanobacteriati</taxon>
        <taxon>Methanobacteriota</taxon>
        <taxon>Stenosarchaea group</taxon>
        <taxon>Halobacteria</taxon>
        <taxon>Halobacteriales</taxon>
        <taxon>Natrialbaceae</taxon>
        <taxon>Natrinema</taxon>
    </lineage>
</organism>
<protein>
    <recommendedName>
        <fullName evidence="2">Halobacterial output domain-containing protein</fullName>
    </recommendedName>
</protein>
<dbReference type="RefSeq" id="WP_008457363.1">
    <property type="nucleotide sequence ID" value="NZ_AOIJ01000061.1"/>
</dbReference>
<evidence type="ECO:0000313" key="3">
    <source>
        <dbReference type="EMBL" id="ELY77476.1"/>
    </source>
</evidence>
<evidence type="ECO:0000256" key="1">
    <source>
        <dbReference type="SAM" id="MobiDB-lite"/>
    </source>
</evidence>
<accession>L9YUX0</accession>
<sequence length="90" mass="9534">MSSAVIAAVATHRETDPTQLPPLYEWIDPDALDALFTPVRSGPRSGRLEFTYDGHTIAVDCTDGVSVSVDGSASGESIPVRSESATRIDT</sequence>
<name>L9YUX0_9EURY</name>
<evidence type="ECO:0000259" key="2">
    <source>
        <dbReference type="Pfam" id="PF18545"/>
    </source>
</evidence>
<evidence type="ECO:0000313" key="4">
    <source>
        <dbReference type="Proteomes" id="UP000011592"/>
    </source>
</evidence>
<dbReference type="InterPro" id="IPR040624">
    <property type="entry name" value="HalOD1"/>
</dbReference>
<dbReference type="PATRIC" id="fig|1230459.4.peg.3048"/>
<dbReference type="Pfam" id="PF18545">
    <property type="entry name" value="HalOD1"/>
    <property type="match status" value="1"/>
</dbReference>